<proteinExistence type="inferred from homology"/>
<dbReference type="Pfam" id="PF00756">
    <property type="entry name" value="Esterase"/>
    <property type="match status" value="1"/>
</dbReference>
<dbReference type="InterPro" id="IPR052558">
    <property type="entry name" value="Siderophore_Hydrolase_D"/>
</dbReference>
<dbReference type="GO" id="GO:0016788">
    <property type="term" value="F:hydrolase activity, acting on ester bonds"/>
    <property type="evidence" value="ECO:0007669"/>
    <property type="project" value="TreeGrafter"/>
</dbReference>
<comment type="similarity">
    <text evidence="1">Belongs to the esterase D family.</text>
</comment>
<evidence type="ECO:0000256" key="1">
    <source>
        <dbReference type="ARBA" id="ARBA00005622"/>
    </source>
</evidence>
<dbReference type="Gene3D" id="3.40.50.1820">
    <property type="entry name" value="alpha/beta hydrolase"/>
    <property type="match status" value="1"/>
</dbReference>
<evidence type="ECO:0000313" key="3">
    <source>
        <dbReference type="EMBL" id="TDD99323.1"/>
    </source>
</evidence>
<dbReference type="Proteomes" id="UP000295479">
    <property type="component" value="Unassembled WGS sequence"/>
</dbReference>
<keyword evidence="4" id="KW-1185">Reference proteome</keyword>
<name>A0A4R5CLP9_9FLAO</name>
<gene>
    <name evidence="3" type="ORF">E0F76_00930</name>
</gene>
<dbReference type="InterPro" id="IPR029058">
    <property type="entry name" value="AB_hydrolase_fold"/>
</dbReference>
<dbReference type="OrthoDB" id="9784036at2"/>
<keyword evidence="2 3" id="KW-0378">Hydrolase</keyword>
<sequence length="362" mass="41304">MKKNIVLVLFIISSFTVISAQYALVTIPGSKVRKITSKIVIGQEYELQISLPSGYETSGKKYPVVYLMDSQWDFPLVNSIYGEQYFDGFIPELIIVGVTWGGINPNADSLRVRDYTPTNVATMKQSGGADQFLNFMKTELFPYIDTNFKTDKENRTLMGCSLGGLFTLYTLLTHTDMFSSYVAATPAIAWDNTVLYQFEKEFTQKTITKPIKLFMTVGDVEKGKETFEKFSAFILNKKFSNLYTTSKVLENTGHSGTKSETYSRGLQYIFERNNLDLTSDVLNQYKGDYQFPNGDIMSITNEKKHLVCSYLNHNKLQLLANTERHFYAKSEFFNIYFDVSNDKTVGLRLEVYGKQSILKKIN</sequence>
<dbReference type="SUPFAM" id="SSF53474">
    <property type="entry name" value="alpha/beta-Hydrolases"/>
    <property type="match status" value="1"/>
</dbReference>
<evidence type="ECO:0000256" key="2">
    <source>
        <dbReference type="ARBA" id="ARBA00022801"/>
    </source>
</evidence>
<reference evidence="3 4" key="1">
    <citation type="submission" date="2019-03" db="EMBL/GenBank/DDBJ databases">
        <title>Flavobacterium AR-3-4 sp. nov. isolated from arctic soil.</title>
        <authorList>
            <person name="Chaudhary D.K."/>
        </authorList>
    </citation>
    <scope>NUCLEOTIDE SEQUENCE [LARGE SCALE GENOMIC DNA]</scope>
    <source>
        <strain evidence="3 4">AR-3-4</strain>
    </source>
</reference>
<protein>
    <submittedName>
        <fullName evidence="3">Alpha/beta hydrolase</fullName>
    </submittedName>
</protein>
<comment type="caution">
    <text evidence="3">The sequence shown here is derived from an EMBL/GenBank/DDBJ whole genome shotgun (WGS) entry which is preliminary data.</text>
</comment>
<dbReference type="PANTHER" id="PTHR40841">
    <property type="entry name" value="SIDEROPHORE TRIACETYLFUSARININE C ESTERASE"/>
    <property type="match status" value="1"/>
</dbReference>
<dbReference type="EMBL" id="SMFK01000001">
    <property type="protein sequence ID" value="TDD99323.1"/>
    <property type="molecule type" value="Genomic_DNA"/>
</dbReference>
<evidence type="ECO:0000313" key="4">
    <source>
        <dbReference type="Proteomes" id="UP000295479"/>
    </source>
</evidence>
<dbReference type="PANTHER" id="PTHR40841:SF2">
    <property type="entry name" value="SIDEROPHORE-DEGRADING ESTERASE (EUROFUNG)"/>
    <property type="match status" value="1"/>
</dbReference>
<dbReference type="InterPro" id="IPR000801">
    <property type="entry name" value="Esterase-like"/>
</dbReference>
<dbReference type="RefSeq" id="WP_132000463.1">
    <property type="nucleotide sequence ID" value="NZ_SMFK01000001.1"/>
</dbReference>
<organism evidence="3 4">
    <name type="scientific">Flavobacterium cellulosilyticum</name>
    <dbReference type="NCBI Taxonomy" id="2541731"/>
    <lineage>
        <taxon>Bacteria</taxon>
        <taxon>Pseudomonadati</taxon>
        <taxon>Bacteroidota</taxon>
        <taxon>Flavobacteriia</taxon>
        <taxon>Flavobacteriales</taxon>
        <taxon>Flavobacteriaceae</taxon>
        <taxon>Flavobacterium</taxon>
    </lineage>
</organism>
<dbReference type="AlphaFoldDB" id="A0A4R5CLP9"/>
<accession>A0A4R5CLP9</accession>